<evidence type="ECO:0000313" key="1">
    <source>
        <dbReference type="EMBL" id="EKF27414.1"/>
    </source>
</evidence>
<keyword evidence="2" id="KW-1185">Reference proteome</keyword>
<dbReference type="Proteomes" id="UP000007350">
    <property type="component" value="Unassembled WGS sequence"/>
</dbReference>
<sequence length="138" mass="15438">MQECQEFIKGIGKTAFDTAIFNDLANILRVCGECNPYAHRLSMRVLEDMNLLGVPFNDVTTKLLHAIVFNDGALDDSALMFTLVEYPERGEVSVSREPVDRIADSALRIISVRHQTPLDDGVKLRQSDTQPCLQRSAE</sequence>
<accession>K2MP37</accession>
<proteinExistence type="predicted"/>
<dbReference type="EMBL" id="AHKC01018301">
    <property type="protein sequence ID" value="EKF27414.1"/>
    <property type="molecule type" value="Genomic_DNA"/>
</dbReference>
<name>K2MP37_TRYCR</name>
<comment type="caution">
    <text evidence="1">The sequence shown here is derived from an EMBL/GenBank/DDBJ whole genome shotgun (WGS) entry which is preliminary data.</text>
</comment>
<gene>
    <name evidence="1" type="ORF">MOQ_008867</name>
</gene>
<evidence type="ECO:0000313" key="2">
    <source>
        <dbReference type="Proteomes" id="UP000007350"/>
    </source>
</evidence>
<dbReference type="OrthoDB" id="246978at2759"/>
<reference evidence="1 2" key="1">
    <citation type="journal article" date="2012" name="BMC Genomics">
        <title>Comparative genomic analysis of human infective Trypanosoma cruzi lineages with the bat-restricted subspecies T. cruzi marinkellei.</title>
        <authorList>
            <person name="Franzen O."/>
            <person name="Talavera-Lopez C."/>
            <person name="Ochaya S."/>
            <person name="Butler C.E."/>
            <person name="Messenger L.A."/>
            <person name="Lewis M.D."/>
            <person name="Llewellyn M.S."/>
            <person name="Marinkelle C.J."/>
            <person name="Tyler K.M."/>
            <person name="Miles M.A."/>
            <person name="Andersson B."/>
        </authorList>
    </citation>
    <scope>NUCLEOTIDE SEQUENCE [LARGE SCALE GENOMIC DNA]</scope>
    <source>
        <strain evidence="1 2">B7</strain>
    </source>
</reference>
<dbReference type="AlphaFoldDB" id="K2MP37"/>
<organism evidence="1 2">
    <name type="scientific">Trypanosoma cruzi marinkellei</name>
    <dbReference type="NCBI Taxonomy" id="85056"/>
    <lineage>
        <taxon>Eukaryota</taxon>
        <taxon>Discoba</taxon>
        <taxon>Euglenozoa</taxon>
        <taxon>Kinetoplastea</taxon>
        <taxon>Metakinetoplastina</taxon>
        <taxon>Trypanosomatida</taxon>
        <taxon>Trypanosomatidae</taxon>
        <taxon>Trypanosoma</taxon>
        <taxon>Schizotrypanum</taxon>
    </lineage>
</organism>
<protein>
    <submittedName>
        <fullName evidence="1">Uncharacterized protein</fullName>
    </submittedName>
</protein>